<sequence length="250" mass="28579">MVRRLLKGFPPAETRGPYTGIHTNGDKGLIDDGSDRITFVDEKIEFFHFHPTCQAETITSVSSSFTVVPNMITEAEEEMLMKEVEPHLKRLKYEFDHWDDAIHGFREIERSRWSQQVSSILGRIRTTAFPDSCQQLPQTHVLDLAKSGVIKPHVDSVRFCGNIISGLCLLSDAVMRLRHVELKDQVVDVLVKRRSLYIMRDEARYNFTHEILGEEESFFCGEAVERGRRVSVISRNQPTEESPVDSATQS</sequence>
<dbReference type="Proteomes" id="UP001487740">
    <property type="component" value="Unassembled WGS sequence"/>
</dbReference>
<dbReference type="GO" id="GO:0006974">
    <property type="term" value="P:DNA damage response"/>
    <property type="evidence" value="ECO:0007669"/>
    <property type="project" value="InterPro"/>
</dbReference>
<reference evidence="2 3" key="1">
    <citation type="submission" date="2023-03" db="EMBL/GenBank/DDBJ databases">
        <title>High-quality genome of Scylla paramamosain provides insights in environmental adaptation.</title>
        <authorList>
            <person name="Zhang L."/>
        </authorList>
    </citation>
    <scope>NUCLEOTIDE SEQUENCE [LARGE SCALE GENOMIC DNA]</scope>
    <source>
        <strain evidence="2">LZ_2023a</strain>
        <tissue evidence="2">Muscle</tissue>
    </source>
</reference>
<comment type="cofactor">
    <cofactor evidence="1">
        <name>Fe(2+)</name>
        <dbReference type="ChEBI" id="CHEBI:29033"/>
    </cofactor>
</comment>
<dbReference type="PANTHER" id="PTHR21052:SF0">
    <property type="entry name" value="ALPHA-KETOGLUTARATE-DEPENDENT DIOXYGENASE ALKB HOMOLOG 7, MITOCHONDRIAL"/>
    <property type="match status" value="1"/>
</dbReference>
<dbReference type="PANTHER" id="PTHR21052">
    <property type="entry name" value="SPERMATOGENESIS ASSOCIATED 11-RELATED"/>
    <property type="match status" value="1"/>
</dbReference>
<dbReference type="EMBL" id="JARAKH010000028">
    <property type="protein sequence ID" value="KAK8389108.1"/>
    <property type="molecule type" value="Genomic_DNA"/>
</dbReference>
<evidence type="ECO:0000256" key="1">
    <source>
        <dbReference type="ARBA" id="ARBA00001954"/>
    </source>
</evidence>
<dbReference type="InterPro" id="IPR032870">
    <property type="entry name" value="ALKBH7-like"/>
</dbReference>
<dbReference type="AlphaFoldDB" id="A0AAW0TPI7"/>
<comment type="caution">
    <text evidence="2">The sequence shown here is derived from an EMBL/GenBank/DDBJ whole genome shotgun (WGS) entry which is preliminary data.</text>
</comment>
<dbReference type="SUPFAM" id="SSF51197">
    <property type="entry name" value="Clavaminate synthase-like"/>
    <property type="match status" value="1"/>
</dbReference>
<protein>
    <submittedName>
        <fullName evidence="2">Uncharacterized protein</fullName>
    </submittedName>
</protein>
<accession>A0AAW0TPI7</accession>
<evidence type="ECO:0000313" key="3">
    <source>
        <dbReference type="Proteomes" id="UP001487740"/>
    </source>
</evidence>
<name>A0AAW0TPI7_SCYPA</name>
<dbReference type="GO" id="GO:0006631">
    <property type="term" value="P:fatty acid metabolic process"/>
    <property type="evidence" value="ECO:0007669"/>
    <property type="project" value="TreeGrafter"/>
</dbReference>
<organism evidence="2 3">
    <name type="scientific">Scylla paramamosain</name>
    <name type="common">Mud crab</name>
    <dbReference type="NCBI Taxonomy" id="85552"/>
    <lineage>
        <taxon>Eukaryota</taxon>
        <taxon>Metazoa</taxon>
        <taxon>Ecdysozoa</taxon>
        <taxon>Arthropoda</taxon>
        <taxon>Crustacea</taxon>
        <taxon>Multicrustacea</taxon>
        <taxon>Malacostraca</taxon>
        <taxon>Eumalacostraca</taxon>
        <taxon>Eucarida</taxon>
        <taxon>Decapoda</taxon>
        <taxon>Pleocyemata</taxon>
        <taxon>Brachyura</taxon>
        <taxon>Eubrachyura</taxon>
        <taxon>Portunoidea</taxon>
        <taxon>Portunidae</taxon>
        <taxon>Portuninae</taxon>
        <taxon>Scylla</taxon>
    </lineage>
</organism>
<proteinExistence type="predicted"/>
<dbReference type="InterPro" id="IPR037151">
    <property type="entry name" value="AlkB-like_sf"/>
</dbReference>
<gene>
    <name evidence="2" type="ORF">O3P69_020825</name>
</gene>
<keyword evidence="3" id="KW-1185">Reference proteome</keyword>
<dbReference type="Gene3D" id="2.60.120.590">
    <property type="entry name" value="Alpha-ketoglutarate-dependent dioxygenase AlkB-like"/>
    <property type="match status" value="1"/>
</dbReference>
<evidence type="ECO:0000313" key="2">
    <source>
        <dbReference type="EMBL" id="KAK8389108.1"/>
    </source>
</evidence>
<dbReference type="GO" id="GO:0005759">
    <property type="term" value="C:mitochondrial matrix"/>
    <property type="evidence" value="ECO:0007669"/>
    <property type="project" value="TreeGrafter"/>
</dbReference>